<sequence length="165" mass="19292">MKLKFVLFSILFVGLTFTSCKLLKDMLDTPKYLYDLKVDGKYGIKILGHEDMIHGSLSFETTNEHENIKGSKDINDFVVSHYRGNGVGKIDTIRLTERDISPEEITILFLKIYDLNRELKKEVEKENGLKDLIRYDITIVGYGYKSDLPFLKIPVNFHFVKRYYR</sequence>
<protein>
    <recommendedName>
        <fullName evidence="2">Lipoprotein</fullName>
    </recommendedName>
</protein>
<reference evidence="1" key="1">
    <citation type="submission" date="2019-03" db="EMBL/GenBank/DDBJ databases">
        <title>Single cell metagenomics reveals metabolic interactions within the superorganism composed of flagellate Streblomastix strix and complex community of Bacteroidetes bacteria on its surface.</title>
        <authorList>
            <person name="Treitli S.C."/>
            <person name="Kolisko M."/>
            <person name="Husnik F."/>
            <person name="Keeling P."/>
            <person name="Hampl V."/>
        </authorList>
    </citation>
    <scope>NUCLEOTIDE SEQUENCE</scope>
    <source>
        <strain evidence="1">STM</strain>
    </source>
</reference>
<organism evidence="1">
    <name type="scientific">termite gut metagenome</name>
    <dbReference type="NCBI Taxonomy" id="433724"/>
    <lineage>
        <taxon>unclassified sequences</taxon>
        <taxon>metagenomes</taxon>
        <taxon>organismal metagenomes</taxon>
    </lineage>
</organism>
<dbReference type="AlphaFoldDB" id="A0A5J4S575"/>
<gene>
    <name evidence="1" type="ORF">EZS27_010894</name>
</gene>
<evidence type="ECO:0000313" key="1">
    <source>
        <dbReference type="EMBL" id="KAA6341307.1"/>
    </source>
</evidence>
<name>A0A5J4S575_9ZZZZ</name>
<dbReference type="PROSITE" id="PS51257">
    <property type="entry name" value="PROKAR_LIPOPROTEIN"/>
    <property type="match status" value="1"/>
</dbReference>
<evidence type="ECO:0008006" key="2">
    <source>
        <dbReference type="Google" id="ProtNLM"/>
    </source>
</evidence>
<dbReference type="EMBL" id="SNRY01000399">
    <property type="protein sequence ID" value="KAA6341307.1"/>
    <property type="molecule type" value="Genomic_DNA"/>
</dbReference>
<accession>A0A5J4S575</accession>
<comment type="caution">
    <text evidence="1">The sequence shown here is derived from an EMBL/GenBank/DDBJ whole genome shotgun (WGS) entry which is preliminary data.</text>
</comment>
<proteinExistence type="predicted"/>